<protein>
    <submittedName>
        <fullName evidence="8">ATP-binding Cassette (ABC) Superfamily</fullName>
    </submittedName>
</protein>
<feature type="transmembrane region" description="Helical" evidence="6">
    <location>
        <begin position="7"/>
        <end position="37"/>
    </location>
</feature>
<dbReference type="GO" id="GO:0016020">
    <property type="term" value="C:membrane"/>
    <property type="evidence" value="ECO:0007669"/>
    <property type="project" value="UniProtKB-SubCell"/>
</dbReference>
<comment type="subcellular location">
    <subcellularLocation>
        <location evidence="1">Membrane</location>
        <topology evidence="1">Multi-pass membrane protein</topology>
    </subcellularLocation>
</comment>
<dbReference type="PANTHER" id="PTHR48041">
    <property type="entry name" value="ABC TRANSPORTER G FAMILY MEMBER 28"/>
    <property type="match status" value="1"/>
</dbReference>
<accession>A0A1V9YBM0</accession>
<evidence type="ECO:0000256" key="5">
    <source>
        <dbReference type="ARBA" id="ARBA00023136"/>
    </source>
</evidence>
<dbReference type="Pfam" id="PF01061">
    <property type="entry name" value="ABC2_membrane"/>
    <property type="match status" value="1"/>
</dbReference>
<dbReference type="InterPro" id="IPR050352">
    <property type="entry name" value="ABCG_transporters"/>
</dbReference>
<keyword evidence="2" id="KW-0813">Transport</keyword>
<proteinExistence type="predicted"/>
<dbReference type="InterPro" id="IPR013525">
    <property type="entry name" value="ABC2_TM"/>
</dbReference>
<gene>
    <name evidence="8" type="ORF">ACHHYP_15104</name>
</gene>
<dbReference type="STRING" id="1202772.A0A1V9YBM0"/>
<evidence type="ECO:0000256" key="3">
    <source>
        <dbReference type="ARBA" id="ARBA00022692"/>
    </source>
</evidence>
<keyword evidence="4 6" id="KW-1133">Transmembrane helix</keyword>
<dbReference type="Proteomes" id="UP000243579">
    <property type="component" value="Unassembled WGS sequence"/>
</dbReference>
<dbReference type="OrthoDB" id="78613at2759"/>
<feature type="non-terminal residue" evidence="8">
    <location>
        <position position="154"/>
    </location>
</feature>
<keyword evidence="3 6" id="KW-0812">Transmembrane</keyword>
<evidence type="ECO:0000256" key="2">
    <source>
        <dbReference type="ARBA" id="ARBA00022448"/>
    </source>
</evidence>
<evidence type="ECO:0000256" key="4">
    <source>
        <dbReference type="ARBA" id="ARBA00022989"/>
    </source>
</evidence>
<dbReference type="EMBL" id="JNBR01002340">
    <property type="protein sequence ID" value="OQR83097.1"/>
    <property type="molecule type" value="Genomic_DNA"/>
</dbReference>
<dbReference type="AlphaFoldDB" id="A0A1V9YBM0"/>
<dbReference type="GO" id="GO:0005524">
    <property type="term" value="F:ATP binding"/>
    <property type="evidence" value="ECO:0007669"/>
    <property type="project" value="UniProtKB-KW"/>
</dbReference>
<dbReference type="GO" id="GO:0140359">
    <property type="term" value="F:ABC-type transporter activity"/>
    <property type="evidence" value="ECO:0007669"/>
    <property type="project" value="InterPro"/>
</dbReference>
<feature type="transmembrane region" description="Helical" evidence="6">
    <location>
        <begin position="57"/>
        <end position="77"/>
    </location>
</feature>
<name>A0A1V9YBM0_ACHHY</name>
<reference evidence="8 9" key="1">
    <citation type="journal article" date="2014" name="Genome Biol. Evol.">
        <title>The secreted proteins of Achlya hypogyna and Thraustotheca clavata identify the ancestral oomycete secretome and reveal gene acquisitions by horizontal gene transfer.</title>
        <authorList>
            <person name="Misner I."/>
            <person name="Blouin N."/>
            <person name="Leonard G."/>
            <person name="Richards T.A."/>
            <person name="Lane C.E."/>
        </authorList>
    </citation>
    <scope>NUCLEOTIDE SEQUENCE [LARGE SCALE GENOMIC DNA]</scope>
    <source>
        <strain evidence="8 9">ATCC 48635</strain>
    </source>
</reference>
<evidence type="ECO:0000259" key="7">
    <source>
        <dbReference type="Pfam" id="PF01061"/>
    </source>
</evidence>
<evidence type="ECO:0000256" key="1">
    <source>
        <dbReference type="ARBA" id="ARBA00004141"/>
    </source>
</evidence>
<evidence type="ECO:0000256" key="6">
    <source>
        <dbReference type="SAM" id="Phobius"/>
    </source>
</evidence>
<sequence length="154" mass="17120">MQFFFPLIFLLPVYFMVGFGAGNAGLFFTLYLFIALLSSSATGLGYMVSCIAKTPEIAPIIGILIILPFLIFGGLFINTNNVPVYFRWLEFISPMKYAFRGMSRAYWSSIDEIPCDRLVETCSAVTGAQVLANLGLNKKSLGYDVAFLLWINVL</sequence>
<keyword evidence="5 6" id="KW-0472">Membrane</keyword>
<evidence type="ECO:0000313" key="8">
    <source>
        <dbReference type="EMBL" id="OQR83097.1"/>
    </source>
</evidence>
<organism evidence="8 9">
    <name type="scientific">Achlya hypogyna</name>
    <name type="common">Oomycete</name>
    <name type="synonym">Protoachlya hypogyna</name>
    <dbReference type="NCBI Taxonomy" id="1202772"/>
    <lineage>
        <taxon>Eukaryota</taxon>
        <taxon>Sar</taxon>
        <taxon>Stramenopiles</taxon>
        <taxon>Oomycota</taxon>
        <taxon>Saprolegniomycetes</taxon>
        <taxon>Saprolegniales</taxon>
        <taxon>Achlyaceae</taxon>
        <taxon>Achlya</taxon>
    </lineage>
</organism>
<keyword evidence="8" id="KW-0547">Nucleotide-binding</keyword>
<feature type="domain" description="ABC-2 type transporter transmembrane" evidence="7">
    <location>
        <begin position="2"/>
        <end position="103"/>
    </location>
</feature>
<comment type="caution">
    <text evidence="8">The sequence shown here is derived from an EMBL/GenBank/DDBJ whole genome shotgun (WGS) entry which is preliminary data.</text>
</comment>
<evidence type="ECO:0000313" key="9">
    <source>
        <dbReference type="Proteomes" id="UP000243579"/>
    </source>
</evidence>
<keyword evidence="9" id="KW-1185">Reference proteome</keyword>
<dbReference type="PANTHER" id="PTHR48041:SF139">
    <property type="entry name" value="PROTEIN SCARLET"/>
    <property type="match status" value="1"/>
</dbReference>
<keyword evidence="8" id="KW-0067">ATP-binding</keyword>